<dbReference type="Proteomes" id="UP000237889">
    <property type="component" value="Chromosome"/>
</dbReference>
<evidence type="ECO:0000313" key="2">
    <source>
        <dbReference type="Proteomes" id="UP000237889"/>
    </source>
</evidence>
<accession>A0A2S0N7E8</accession>
<gene>
    <name evidence="1" type="ORF">C6569_02745</name>
</gene>
<dbReference type="AlphaFoldDB" id="A0A2S0N7E8"/>
<dbReference type="EMBL" id="CP027668">
    <property type="protein sequence ID" value="AVO44068.1"/>
    <property type="molecule type" value="Genomic_DNA"/>
</dbReference>
<dbReference type="KEGG" id="phr:C6569_02745"/>
<protein>
    <submittedName>
        <fullName evidence="1">Phage tail assembly chaperone</fullName>
    </submittedName>
</protein>
<dbReference type="OrthoDB" id="7582980at2"/>
<dbReference type="InterPro" id="IPR019056">
    <property type="entry name" value="Phage_TAC_6"/>
</dbReference>
<keyword evidence="2" id="KW-1185">Reference proteome</keyword>
<evidence type="ECO:0000313" key="1">
    <source>
        <dbReference type="EMBL" id="AVO44068.1"/>
    </source>
</evidence>
<dbReference type="Pfam" id="PF09550">
    <property type="entry name" value="Phage_TAC_6"/>
    <property type="match status" value="1"/>
</dbReference>
<organism evidence="1 2">
    <name type="scientific">Phreatobacter cathodiphilus</name>
    <dbReference type="NCBI Taxonomy" id="1868589"/>
    <lineage>
        <taxon>Bacteria</taxon>
        <taxon>Pseudomonadati</taxon>
        <taxon>Pseudomonadota</taxon>
        <taxon>Alphaproteobacteria</taxon>
        <taxon>Hyphomicrobiales</taxon>
        <taxon>Phreatobacteraceae</taxon>
        <taxon>Phreatobacter</taxon>
    </lineage>
</organism>
<dbReference type="RefSeq" id="WP_106747398.1">
    <property type="nucleotide sequence ID" value="NZ_CP027668.1"/>
</dbReference>
<name>A0A2S0N7E8_9HYPH</name>
<reference evidence="1 2" key="1">
    <citation type="submission" date="2018-03" db="EMBL/GenBank/DDBJ databases">
        <title>Genome sequencing of Phreatobacter sp.</title>
        <authorList>
            <person name="Kim S.-J."/>
            <person name="Heo J."/>
            <person name="Kwon S.-W."/>
        </authorList>
    </citation>
    <scope>NUCLEOTIDE SEQUENCE [LARGE SCALE GENOMIC DNA]</scope>
    <source>
        <strain evidence="1 2">S-12</strain>
    </source>
</reference>
<sequence length="52" mass="5496">MRLALGVVGWTPAAFWGATPRELAAAIEGRLGRTGGAVDRPTLDRLMAAYPD</sequence>
<proteinExistence type="predicted"/>